<reference evidence="2 3" key="1">
    <citation type="submission" date="2014-07" db="EMBL/GenBank/DDBJ databases">
        <title>Methanogenic archaea and the global carbon cycle.</title>
        <authorList>
            <person name="Henriksen J.R."/>
            <person name="Luke J."/>
            <person name="Reinhart S."/>
            <person name="Benedict M.N."/>
            <person name="Youngblut N.D."/>
            <person name="Metcalf M.E."/>
            <person name="Whitaker R.J."/>
            <person name="Metcalf W.W."/>
        </authorList>
    </citation>
    <scope>NUCLEOTIDE SEQUENCE [LARGE SCALE GENOMIC DNA]</scope>
    <source>
        <strain evidence="2 3">LYC</strain>
    </source>
</reference>
<dbReference type="InterPro" id="IPR001845">
    <property type="entry name" value="HTH_ArsR_DNA-bd_dom"/>
</dbReference>
<name>A0A0E3LWN3_METMZ</name>
<sequence length="108" mass="12369">MKLKHIEIKVMSDDAYGDHLNQLFEDLKTGKIVGKQKTSIVARTPDDVAKILTSERIRLLHTIREKKPESISELARLLNRSQPNVSNDVKYLKRIGLLEFEETKGPVM</sequence>
<dbReference type="GeneID" id="24852309"/>
<dbReference type="InterPro" id="IPR036388">
    <property type="entry name" value="WH-like_DNA-bd_sf"/>
</dbReference>
<evidence type="ECO:0000313" key="3">
    <source>
        <dbReference type="Proteomes" id="UP000033063"/>
    </source>
</evidence>
<dbReference type="Proteomes" id="UP000033063">
    <property type="component" value="Chromosome"/>
</dbReference>
<proteinExistence type="predicted"/>
<dbReference type="SUPFAM" id="SSF46785">
    <property type="entry name" value="Winged helix' DNA-binding domain"/>
    <property type="match status" value="1"/>
</dbReference>
<dbReference type="HOGENOM" id="CLU_130787_0_1_2"/>
<dbReference type="AlphaFoldDB" id="A0A0E3LWN3"/>
<dbReference type="GO" id="GO:0003700">
    <property type="term" value="F:DNA-binding transcription factor activity"/>
    <property type="evidence" value="ECO:0007669"/>
    <property type="project" value="InterPro"/>
</dbReference>
<gene>
    <name evidence="2" type="ORF">MSMAL_2528</name>
</gene>
<protein>
    <recommendedName>
        <fullName evidence="1">HTH arsR-type domain-containing protein</fullName>
    </recommendedName>
</protein>
<evidence type="ECO:0000313" key="2">
    <source>
        <dbReference type="EMBL" id="AKB69071.1"/>
    </source>
</evidence>
<accession>A0A0E3LWN3</accession>
<dbReference type="Gene3D" id="1.10.10.10">
    <property type="entry name" value="Winged helix-like DNA-binding domain superfamily/Winged helix DNA-binding domain"/>
    <property type="match status" value="1"/>
</dbReference>
<dbReference type="Pfam" id="PF25212">
    <property type="entry name" value="HVO_A0114"/>
    <property type="match status" value="1"/>
</dbReference>
<evidence type="ECO:0000259" key="1">
    <source>
        <dbReference type="PROSITE" id="PS50987"/>
    </source>
</evidence>
<dbReference type="PATRIC" id="fig|1434114.4.peg.3199"/>
<dbReference type="EMBL" id="CP009513">
    <property type="protein sequence ID" value="AKB69071.1"/>
    <property type="molecule type" value="Genomic_DNA"/>
</dbReference>
<dbReference type="InterPro" id="IPR036390">
    <property type="entry name" value="WH_DNA-bd_sf"/>
</dbReference>
<feature type="domain" description="HTH arsR-type" evidence="1">
    <location>
        <begin position="36"/>
        <end position="108"/>
    </location>
</feature>
<dbReference type="RefSeq" id="WP_048037205.1">
    <property type="nucleotide sequence ID" value="NZ_CP009513.1"/>
</dbReference>
<organism evidence="2 3">
    <name type="scientific">Methanosarcina mazei LYC</name>
    <dbReference type="NCBI Taxonomy" id="1434114"/>
    <lineage>
        <taxon>Archaea</taxon>
        <taxon>Methanobacteriati</taxon>
        <taxon>Methanobacteriota</taxon>
        <taxon>Stenosarchaea group</taxon>
        <taxon>Methanomicrobia</taxon>
        <taxon>Methanosarcinales</taxon>
        <taxon>Methanosarcinaceae</taxon>
        <taxon>Methanosarcina</taxon>
    </lineage>
</organism>
<dbReference type="PROSITE" id="PS50987">
    <property type="entry name" value="HTH_ARSR_2"/>
    <property type="match status" value="1"/>
</dbReference>